<feature type="transmembrane region" description="Helical" evidence="6">
    <location>
        <begin position="260"/>
        <end position="281"/>
    </location>
</feature>
<evidence type="ECO:0000313" key="8">
    <source>
        <dbReference type="EMBL" id="NJB87946.1"/>
    </source>
</evidence>
<feature type="transmembrane region" description="Helical" evidence="6">
    <location>
        <begin position="146"/>
        <end position="167"/>
    </location>
</feature>
<dbReference type="SUPFAM" id="SSF103481">
    <property type="entry name" value="Multidrug resistance efflux transporter EmrE"/>
    <property type="match status" value="2"/>
</dbReference>
<dbReference type="Pfam" id="PF00892">
    <property type="entry name" value="EamA"/>
    <property type="match status" value="2"/>
</dbReference>
<keyword evidence="5 6" id="KW-0472">Membrane</keyword>
<evidence type="ECO:0000259" key="7">
    <source>
        <dbReference type="Pfam" id="PF00892"/>
    </source>
</evidence>
<dbReference type="InterPro" id="IPR037185">
    <property type="entry name" value="EmrE-like"/>
</dbReference>
<keyword evidence="4 6" id="KW-1133">Transmembrane helix</keyword>
<proteinExistence type="inferred from homology"/>
<dbReference type="InterPro" id="IPR000620">
    <property type="entry name" value="EamA_dom"/>
</dbReference>
<evidence type="ECO:0000256" key="6">
    <source>
        <dbReference type="SAM" id="Phobius"/>
    </source>
</evidence>
<gene>
    <name evidence="8" type="ORF">GGR90_000098</name>
</gene>
<evidence type="ECO:0000256" key="4">
    <source>
        <dbReference type="ARBA" id="ARBA00022989"/>
    </source>
</evidence>
<sequence length="319" mass="33933">MSDAPPPTSSPTLPLHGAPQHYLGGIALRLLAMVSLSLMFVLVKKIDAAGIHVVESLFWRQALVLPFLLAWVMATSGLSSLKTRRIGAHARRMLMGLTGMACNFGAMILLPMAEATTISLSVPIFAVIFAAILLGEATGWQRWSAVILGFVGVLVVLDPLASFAGGFGGTHGVGTLVALSGAIMTALITIAVRDLGRTENAATIVFWFSLLSMIPLGIALPFVITPHSGHEWLLLIGLGFLGAVVQMSLTGALRLAPVSVVIPMDYSSLLWAIAAGWWFFGTLPADTTWVGAPLIIASGLFIAWREHRRHIDRPKEVAA</sequence>
<organism evidence="8 9">
    <name type="scientific">Sphingopyxis italica</name>
    <dbReference type="NCBI Taxonomy" id="1129133"/>
    <lineage>
        <taxon>Bacteria</taxon>
        <taxon>Pseudomonadati</taxon>
        <taxon>Pseudomonadota</taxon>
        <taxon>Alphaproteobacteria</taxon>
        <taxon>Sphingomonadales</taxon>
        <taxon>Sphingomonadaceae</taxon>
        <taxon>Sphingopyxis</taxon>
    </lineage>
</organism>
<dbReference type="Proteomes" id="UP000535078">
    <property type="component" value="Unassembled WGS sequence"/>
</dbReference>
<feature type="transmembrane region" description="Helical" evidence="6">
    <location>
        <begin position="232"/>
        <end position="253"/>
    </location>
</feature>
<feature type="transmembrane region" description="Helical" evidence="6">
    <location>
        <begin position="287"/>
        <end position="304"/>
    </location>
</feature>
<feature type="domain" description="EamA" evidence="7">
    <location>
        <begin position="174"/>
        <end position="302"/>
    </location>
</feature>
<protein>
    <submittedName>
        <fullName evidence="8">Drug/metabolite transporter (DMT)-like permease</fullName>
    </submittedName>
</protein>
<keyword evidence="9" id="KW-1185">Reference proteome</keyword>
<feature type="transmembrane region" description="Helical" evidence="6">
    <location>
        <begin position="204"/>
        <end position="226"/>
    </location>
</feature>
<feature type="transmembrane region" description="Helical" evidence="6">
    <location>
        <begin position="21"/>
        <end position="43"/>
    </location>
</feature>
<evidence type="ECO:0000256" key="5">
    <source>
        <dbReference type="ARBA" id="ARBA00023136"/>
    </source>
</evidence>
<feature type="transmembrane region" description="Helical" evidence="6">
    <location>
        <begin position="173"/>
        <end position="192"/>
    </location>
</feature>
<feature type="domain" description="EamA" evidence="7">
    <location>
        <begin position="25"/>
        <end position="157"/>
    </location>
</feature>
<name>A0A7X6B7I2_9SPHN</name>
<feature type="transmembrane region" description="Helical" evidence="6">
    <location>
        <begin position="93"/>
        <end position="110"/>
    </location>
</feature>
<dbReference type="EMBL" id="JAATIT010000001">
    <property type="protein sequence ID" value="NJB87946.1"/>
    <property type="molecule type" value="Genomic_DNA"/>
</dbReference>
<evidence type="ECO:0000256" key="1">
    <source>
        <dbReference type="ARBA" id="ARBA00004141"/>
    </source>
</evidence>
<dbReference type="AlphaFoldDB" id="A0A7X6B7I2"/>
<dbReference type="PANTHER" id="PTHR22911">
    <property type="entry name" value="ACYL-MALONYL CONDENSING ENZYME-RELATED"/>
    <property type="match status" value="1"/>
</dbReference>
<comment type="subcellular location">
    <subcellularLocation>
        <location evidence="1">Membrane</location>
        <topology evidence="1">Multi-pass membrane protein</topology>
    </subcellularLocation>
</comment>
<evidence type="ECO:0000313" key="9">
    <source>
        <dbReference type="Proteomes" id="UP000535078"/>
    </source>
</evidence>
<comment type="caution">
    <text evidence="8">The sequence shown here is derived from an EMBL/GenBank/DDBJ whole genome shotgun (WGS) entry which is preliminary data.</text>
</comment>
<keyword evidence="3 6" id="KW-0812">Transmembrane</keyword>
<dbReference type="RefSeq" id="WP_209023520.1">
    <property type="nucleotide sequence ID" value="NZ_JAATIT010000001.1"/>
</dbReference>
<comment type="similarity">
    <text evidence="2">Belongs to the drug/metabolite transporter (DMT) superfamily. 10 TMS drug/metabolite exporter (DME) (TC 2.A.7.3) family.</text>
</comment>
<feature type="transmembrane region" description="Helical" evidence="6">
    <location>
        <begin position="63"/>
        <end position="81"/>
    </location>
</feature>
<reference evidence="8 9" key="1">
    <citation type="submission" date="2020-03" db="EMBL/GenBank/DDBJ databases">
        <title>Genomic Encyclopedia of Type Strains, Phase IV (KMG-IV): sequencing the most valuable type-strain genomes for metagenomic binning, comparative biology and taxonomic classification.</title>
        <authorList>
            <person name="Goeker M."/>
        </authorList>
    </citation>
    <scope>NUCLEOTIDE SEQUENCE [LARGE SCALE GENOMIC DNA]</scope>
    <source>
        <strain evidence="8 9">DSM 25229</strain>
    </source>
</reference>
<dbReference type="GO" id="GO:0016020">
    <property type="term" value="C:membrane"/>
    <property type="evidence" value="ECO:0007669"/>
    <property type="project" value="UniProtKB-SubCell"/>
</dbReference>
<evidence type="ECO:0000256" key="3">
    <source>
        <dbReference type="ARBA" id="ARBA00022692"/>
    </source>
</evidence>
<accession>A0A7X6B7I2</accession>
<dbReference type="PANTHER" id="PTHR22911:SF6">
    <property type="entry name" value="SOLUTE CARRIER FAMILY 35 MEMBER G1"/>
    <property type="match status" value="1"/>
</dbReference>
<evidence type="ECO:0000256" key="2">
    <source>
        <dbReference type="ARBA" id="ARBA00009853"/>
    </source>
</evidence>
<feature type="transmembrane region" description="Helical" evidence="6">
    <location>
        <begin position="116"/>
        <end position="134"/>
    </location>
</feature>